<keyword evidence="2" id="KW-0436">Ligase</keyword>
<evidence type="ECO:0000259" key="5">
    <source>
        <dbReference type="Pfam" id="PF13193"/>
    </source>
</evidence>
<feature type="compositionally biased region" description="Low complexity" evidence="3">
    <location>
        <begin position="130"/>
        <end position="141"/>
    </location>
</feature>
<evidence type="ECO:0000256" key="2">
    <source>
        <dbReference type="ARBA" id="ARBA00022598"/>
    </source>
</evidence>
<evidence type="ECO:0000313" key="7">
    <source>
        <dbReference type="Proteomes" id="UP001500320"/>
    </source>
</evidence>
<dbReference type="InterPro" id="IPR025110">
    <property type="entry name" value="AMP-bd_C"/>
</dbReference>
<dbReference type="EMBL" id="BAAAUT010000017">
    <property type="protein sequence ID" value="GAA3133677.1"/>
    <property type="molecule type" value="Genomic_DNA"/>
</dbReference>
<feature type="domain" description="AMP-dependent synthetase/ligase" evidence="4">
    <location>
        <begin position="9"/>
        <end position="352"/>
    </location>
</feature>
<dbReference type="InterPro" id="IPR042099">
    <property type="entry name" value="ANL_N_sf"/>
</dbReference>
<feature type="compositionally biased region" description="Low complexity" evidence="3">
    <location>
        <begin position="110"/>
        <end position="123"/>
    </location>
</feature>
<dbReference type="SUPFAM" id="SSF56801">
    <property type="entry name" value="Acetyl-CoA synthetase-like"/>
    <property type="match status" value="1"/>
</dbReference>
<reference evidence="7" key="1">
    <citation type="journal article" date="2019" name="Int. J. Syst. Evol. Microbiol.">
        <title>The Global Catalogue of Microorganisms (GCM) 10K type strain sequencing project: providing services to taxonomists for standard genome sequencing and annotation.</title>
        <authorList>
            <consortium name="The Broad Institute Genomics Platform"/>
            <consortium name="The Broad Institute Genome Sequencing Center for Infectious Disease"/>
            <person name="Wu L."/>
            <person name="Ma J."/>
        </authorList>
    </citation>
    <scope>NUCLEOTIDE SEQUENCE [LARGE SCALE GENOMIC DNA]</scope>
    <source>
        <strain evidence="7">JCM 9373</strain>
    </source>
</reference>
<dbReference type="PANTHER" id="PTHR43201">
    <property type="entry name" value="ACYL-COA SYNTHETASE"/>
    <property type="match status" value="1"/>
</dbReference>
<dbReference type="Pfam" id="PF00501">
    <property type="entry name" value="AMP-binding"/>
    <property type="match status" value="1"/>
</dbReference>
<sequence>MPVAAQIMQHAAAHPHRVAVRGAHGETTYDLLARRIDGAARLLAARGAAPGAPAAIALQDPVEALVAVLAADLAGATPLVCDAAAGAERRARLLGAVPVDLRVERPLPVGPAAAGAARPAPAARPEERGPAAADPPAARAGAPHDRAWACFTSGSTGRPRAVVRTRASWTDSFPHLSDLARIGPDDTVLVPGPLSSSLYGFAAVHTLAVGATAVLPGRWPAAGLQAHLRACTAVHLVPHHLPAVLEVLRRSGGPLRSVVAGGAALPAGVRERAADADVHVLAYYGATELSFVAADADGCGLRPFPGVEIEVRAVPGAAASTGAAGGTAGAATDGVPLGEVWARSPYLADGYLAGADGPLRTDAGGWMTVGDLAGPYRGGQVLRLRGRGGGAIQTGGATVVPEDVEEVLRKAPGVGDVVVVGLPHPDLGAVVAAVVEGTGVRRAALEEVARAELDAAQRPRRWYAAERLPRTPSGKPRRGLLAARLAGGEPGIRKLG</sequence>
<dbReference type="Gene3D" id="3.40.50.12780">
    <property type="entry name" value="N-terminal domain of ligase-like"/>
    <property type="match status" value="1"/>
</dbReference>
<keyword evidence="7" id="KW-1185">Reference proteome</keyword>
<organism evidence="6 7">
    <name type="scientific">Planomonospora alba</name>
    <dbReference type="NCBI Taxonomy" id="161354"/>
    <lineage>
        <taxon>Bacteria</taxon>
        <taxon>Bacillati</taxon>
        <taxon>Actinomycetota</taxon>
        <taxon>Actinomycetes</taxon>
        <taxon>Streptosporangiales</taxon>
        <taxon>Streptosporangiaceae</taxon>
        <taxon>Planomonospora</taxon>
    </lineage>
</organism>
<gene>
    <name evidence="6" type="ORF">GCM10010466_25350</name>
</gene>
<protein>
    <submittedName>
        <fullName evidence="6">Uncharacterized protein</fullName>
    </submittedName>
</protein>
<dbReference type="Pfam" id="PF13193">
    <property type="entry name" value="AMP-binding_C"/>
    <property type="match status" value="1"/>
</dbReference>
<feature type="region of interest" description="Disordered" evidence="3">
    <location>
        <begin position="110"/>
        <end position="141"/>
    </location>
</feature>
<dbReference type="RefSeq" id="WP_344859030.1">
    <property type="nucleotide sequence ID" value="NZ_BAAAUT010000017.1"/>
</dbReference>
<dbReference type="InterPro" id="IPR000873">
    <property type="entry name" value="AMP-dep_synth/lig_dom"/>
</dbReference>
<dbReference type="PANTHER" id="PTHR43201:SF5">
    <property type="entry name" value="MEDIUM-CHAIN ACYL-COA LIGASE ACSF2, MITOCHONDRIAL"/>
    <property type="match status" value="1"/>
</dbReference>
<name>A0ABP6N374_9ACTN</name>
<accession>A0ABP6N374</accession>
<comment type="caution">
    <text evidence="6">The sequence shown here is derived from an EMBL/GenBank/DDBJ whole genome shotgun (WGS) entry which is preliminary data.</text>
</comment>
<evidence type="ECO:0000256" key="3">
    <source>
        <dbReference type="SAM" id="MobiDB-lite"/>
    </source>
</evidence>
<evidence type="ECO:0000256" key="1">
    <source>
        <dbReference type="ARBA" id="ARBA00006432"/>
    </source>
</evidence>
<dbReference type="InterPro" id="IPR045851">
    <property type="entry name" value="AMP-bd_C_sf"/>
</dbReference>
<comment type="similarity">
    <text evidence="1">Belongs to the ATP-dependent AMP-binding enzyme family.</text>
</comment>
<dbReference type="Gene3D" id="3.30.300.30">
    <property type="match status" value="1"/>
</dbReference>
<evidence type="ECO:0000259" key="4">
    <source>
        <dbReference type="Pfam" id="PF00501"/>
    </source>
</evidence>
<proteinExistence type="inferred from homology"/>
<dbReference type="Proteomes" id="UP001500320">
    <property type="component" value="Unassembled WGS sequence"/>
</dbReference>
<feature type="domain" description="AMP-binding enzyme C-terminal" evidence="5">
    <location>
        <begin position="404"/>
        <end position="475"/>
    </location>
</feature>
<evidence type="ECO:0000313" key="6">
    <source>
        <dbReference type="EMBL" id="GAA3133677.1"/>
    </source>
</evidence>